<keyword evidence="2" id="KW-1185">Reference proteome</keyword>
<sequence length="170" mass="19121">MRGSMIRGHRGENELVRKSRNVGKTHVATLNVGTFSRTSWQKHWSEGESTYVRYERQGGPVTECSERAKDEIWTLLDEKTAELPPEEAVVITNDLNGRVGTAKDGHSCHGGSGYGANGERIVEYAHSHNLIKHRIRTPYFESVTPIWCPSIAGAPRHRSTSSFLVKHRDR</sequence>
<accession>A0A183GLG3</accession>
<gene>
    <name evidence="1" type="ORF">HPBE_LOCUS23532</name>
</gene>
<dbReference type="Proteomes" id="UP000050761">
    <property type="component" value="Unassembled WGS sequence"/>
</dbReference>
<protein>
    <submittedName>
        <fullName evidence="3">Endo/exonuclease/phosphatase domain-containing protein</fullName>
    </submittedName>
</protein>
<dbReference type="OrthoDB" id="5867484at2759"/>
<evidence type="ECO:0000313" key="1">
    <source>
        <dbReference type="EMBL" id="VDP39451.1"/>
    </source>
</evidence>
<reference evidence="1 2" key="1">
    <citation type="submission" date="2018-11" db="EMBL/GenBank/DDBJ databases">
        <authorList>
            <consortium name="Pathogen Informatics"/>
        </authorList>
    </citation>
    <scope>NUCLEOTIDE SEQUENCE [LARGE SCALE GENOMIC DNA]</scope>
</reference>
<evidence type="ECO:0000313" key="2">
    <source>
        <dbReference type="Proteomes" id="UP000050761"/>
    </source>
</evidence>
<reference evidence="3" key="2">
    <citation type="submission" date="2019-09" db="UniProtKB">
        <authorList>
            <consortium name="WormBaseParasite"/>
        </authorList>
    </citation>
    <scope>IDENTIFICATION</scope>
</reference>
<accession>A0A3P8D6C8</accession>
<dbReference type="AlphaFoldDB" id="A0A183GLG3"/>
<dbReference type="EMBL" id="UZAH01035175">
    <property type="protein sequence ID" value="VDP39451.1"/>
    <property type="molecule type" value="Genomic_DNA"/>
</dbReference>
<dbReference type="WBParaSite" id="HPBE_0002353301-mRNA-1">
    <property type="protein sequence ID" value="HPBE_0002353301-mRNA-1"/>
    <property type="gene ID" value="HPBE_0002353301"/>
</dbReference>
<name>A0A183GLG3_HELPZ</name>
<evidence type="ECO:0000313" key="3">
    <source>
        <dbReference type="WBParaSite" id="HPBE_0002353301-mRNA-1"/>
    </source>
</evidence>
<organism evidence="2 3">
    <name type="scientific">Heligmosomoides polygyrus</name>
    <name type="common">Parasitic roundworm</name>
    <dbReference type="NCBI Taxonomy" id="6339"/>
    <lineage>
        <taxon>Eukaryota</taxon>
        <taxon>Metazoa</taxon>
        <taxon>Ecdysozoa</taxon>
        <taxon>Nematoda</taxon>
        <taxon>Chromadorea</taxon>
        <taxon>Rhabditida</taxon>
        <taxon>Rhabditina</taxon>
        <taxon>Rhabditomorpha</taxon>
        <taxon>Strongyloidea</taxon>
        <taxon>Heligmosomidae</taxon>
        <taxon>Heligmosomoides</taxon>
    </lineage>
</organism>
<proteinExistence type="predicted"/>